<keyword evidence="2" id="KW-1185">Reference proteome</keyword>
<sequence length="49" mass="5513">MENFQNRIGIVGKSCGKVSKKSDNSHKWCGQNVGMSNMYKFRGDHSFSS</sequence>
<evidence type="ECO:0000313" key="2">
    <source>
        <dbReference type="Proteomes" id="UP001056429"/>
    </source>
</evidence>
<dbReference type="Proteomes" id="UP001056429">
    <property type="component" value="Unassembled WGS sequence"/>
</dbReference>
<organism evidence="1 2">
    <name type="scientific">Oceanirhabdus seepicola</name>
    <dbReference type="NCBI Taxonomy" id="2828781"/>
    <lineage>
        <taxon>Bacteria</taxon>
        <taxon>Bacillati</taxon>
        <taxon>Bacillota</taxon>
        <taxon>Clostridia</taxon>
        <taxon>Eubacteriales</taxon>
        <taxon>Clostridiaceae</taxon>
        <taxon>Oceanirhabdus</taxon>
    </lineage>
</organism>
<protein>
    <submittedName>
        <fullName evidence="1">Uncharacterized protein</fullName>
    </submittedName>
</protein>
<comment type="caution">
    <text evidence="1">The sequence shown here is derived from an EMBL/GenBank/DDBJ whole genome shotgun (WGS) entry which is preliminary data.</text>
</comment>
<evidence type="ECO:0000313" key="1">
    <source>
        <dbReference type="EMBL" id="MCM1991456.1"/>
    </source>
</evidence>
<accession>A0A9J6P7G7</accession>
<dbReference type="AlphaFoldDB" id="A0A9J6P7G7"/>
<reference evidence="1" key="1">
    <citation type="journal article" date="2021" name="mSystems">
        <title>Bacteria and Archaea Synergistically Convert Glycine Betaine to Biogenic Methane in the Formosa Cold Seep of the South China Sea.</title>
        <authorList>
            <person name="Li L."/>
            <person name="Zhang W."/>
            <person name="Zhang S."/>
            <person name="Song L."/>
            <person name="Sun Q."/>
            <person name="Zhang H."/>
            <person name="Xiang H."/>
            <person name="Dong X."/>
        </authorList>
    </citation>
    <scope>NUCLEOTIDE SEQUENCE</scope>
    <source>
        <strain evidence="1">ZWT</strain>
    </source>
</reference>
<dbReference type="EMBL" id="JAGSOJ010000004">
    <property type="protein sequence ID" value="MCM1991456.1"/>
    <property type="molecule type" value="Genomic_DNA"/>
</dbReference>
<name>A0A9J6P7G7_9CLOT</name>
<dbReference type="RefSeq" id="WP_250860577.1">
    <property type="nucleotide sequence ID" value="NZ_JAGSOJ010000004.1"/>
</dbReference>
<gene>
    <name evidence="1" type="ORF">KDK92_17110</name>
</gene>
<proteinExistence type="predicted"/>
<reference evidence="1" key="2">
    <citation type="submission" date="2021-04" db="EMBL/GenBank/DDBJ databases">
        <authorList>
            <person name="Dong X."/>
        </authorList>
    </citation>
    <scope>NUCLEOTIDE SEQUENCE</scope>
    <source>
        <strain evidence="1">ZWT</strain>
    </source>
</reference>